<gene>
    <name evidence="2" type="ordered locus">STM14_4172</name>
</gene>
<dbReference type="Proteomes" id="UP000002695">
    <property type="component" value="Chromosome"/>
</dbReference>
<dbReference type="HOGENOM" id="CLU_209854_0_0_6"/>
<sequence>MSPSTHFTRACIFRNSNVSIFLKDYAHTTKVAMEGDLGHAEARHQETHGESYAKTDKMLQ</sequence>
<evidence type="ECO:0000313" key="2">
    <source>
        <dbReference type="EMBL" id="ACY90562.1"/>
    </source>
</evidence>
<feature type="region of interest" description="Disordered" evidence="1">
    <location>
        <begin position="41"/>
        <end position="60"/>
    </location>
</feature>
<organism evidence="2 3">
    <name type="scientific">Salmonella typhimurium (strain 14028s / SGSC 2262)</name>
    <dbReference type="NCBI Taxonomy" id="588858"/>
    <lineage>
        <taxon>Bacteria</taxon>
        <taxon>Pseudomonadati</taxon>
        <taxon>Pseudomonadota</taxon>
        <taxon>Gammaproteobacteria</taxon>
        <taxon>Enterobacterales</taxon>
        <taxon>Enterobacteriaceae</taxon>
        <taxon>Salmonella</taxon>
    </lineage>
</organism>
<keyword evidence="3" id="KW-1185">Reference proteome</keyword>
<accession>A0A0F6B7R4</accession>
<evidence type="ECO:0000313" key="3">
    <source>
        <dbReference type="Proteomes" id="UP000002695"/>
    </source>
</evidence>
<protein>
    <submittedName>
        <fullName evidence="2">Uncharacterized protein</fullName>
    </submittedName>
</protein>
<reference evidence="2 3" key="1">
    <citation type="journal article" date="2010" name="J. Bacteriol.">
        <title>Short-term signatures of evolutionary change in the Salmonella enterica serovar typhimurium 14028 genome.</title>
        <authorList>
            <person name="Jarvik T."/>
            <person name="Smillie C."/>
            <person name="Groisman E.A."/>
            <person name="Ochman H."/>
        </authorList>
    </citation>
    <scope>NUCLEOTIDE SEQUENCE [LARGE SCALE GENOMIC DNA]</scope>
    <source>
        <strain evidence="3">14028s / SGSC 2262</strain>
    </source>
</reference>
<dbReference type="KEGG" id="seo:STM14_4172"/>
<dbReference type="EMBL" id="CP001363">
    <property type="protein sequence ID" value="ACY90562.1"/>
    <property type="molecule type" value="Genomic_DNA"/>
</dbReference>
<name>A0A0F6B7R4_SALT1</name>
<evidence type="ECO:0000256" key="1">
    <source>
        <dbReference type="SAM" id="MobiDB-lite"/>
    </source>
</evidence>
<proteinExistence type="predicted"/>
<dbReference type="AlphaFoldDB" id="A0A0F6B7R4"/>
<dbReference type="BioCyc" id="SENT588858:STM14_RS26170-MONOMER"/>